<dbReference type="InterPro" id="IPR036375">
    <property type="entry name" value="Hemopexin-like_dom_sf"/>
</dbReference>
<accession>L8I7J6</accession>
<evidence type="ECO:0000313" key="4">
    <source>
        <dbReference type="Proteomes" id="UP000011080"/>
    </source>
</evidence>
<dbReference type="SUPFAM" id="SSF50923">
    <property type="entry name" value="Hemopexin-like domain"/>
    <property type="match status" value="1"/>
</dbReference>
<feature type="non-terminal residue" evidence="3">
    <location>
        <position position="1"/>
    </location>
</feature>
<feature type="repeat" description="Hemopexin" evidence="1">
    <location>
        <begin position="34"/>
        <end position="87"/>
    </location>
</feature>
<organism evidence="3 4">
    <name type="scientific">Bos mutus</name>
    <name type="common">wild yak</name>
    <dbReference type="NCBI Taxonomy" id="72004"/>
    <lineage>
        <taxon>Eukaryota</taxon>
        <taxon>Metazoa</taxon>
        <taxon>Chordata</taxon>
        <taxon>Craniata</taxon>
        <taxon>Vertebrata</taxon>
        <taxon>Euteleostomi</taxon>
        <taxon>Mammalia</taxon>
        <taxon>Eutheria</taxon>
        <taxon>Laurasiatheria</taxon>
        <taxon>Artiodactyla</taxon>
        <taxon>Ruminantia</taxon>
        <taxon>Pecora</taxon>
        <taxon>Bovidae</taxon>
        <taxon>Bovinae</taxon>
        <taxon>Bos</taxon>
    </lineage>
</organism>
<evidence type="ECO:0000313" key="3">
    <source>
        <dbReference type="EMBL" id="ELR51217.1"/>
    </source>
</evidence>
<name>L8I7J6_9CETA</name>
<dbReference type="Proteomes" id="UP000011080">
    <property type="component" value="Unassembled WGS sequence"/>
</dbReference>
<sequence length="87" mass="10545">QHWRYDSDEDQAHSEDERGRSYSVTDFRRIPSHPKSLDIAFYDQRKQFIYLFKGFFIIDFPVWCVCIDVNRNRVPDPYPVKITEVFP</sequence>
<protein>
    <submittedName>
        <fullName evidence="3">Matrix metalloproteinase-21</fullName>
    </submittedName>
</protein>
<reference evidence="3 4" key="1">
    <citation type="journal article" date="2012" name="Nat. Genet.">
        <title>The yak genome and adaptation to life at high altitude.</title>
        <authorList>
            <person name="Qiu Q."/>
            <person name="Zhang G."/>
            <person name="Ma T."/>
            <person name="Qian W."/>
            <person name="Wang J."/>
            <person name="Ye Z."/>
            <person name="Cao C."/>
            <person name="Hu Q."/>
            <person name="Kim J."/>
            <person name="Larkin D.M."/>
            <person name="Auvil L."/>
            <person name="Capitanu B."/>
            <person name="Ma J."/>
            <person name="Lewin H.A."/>
            <person name="Qian X."/>
            <person name="Lang Y."/>
            <person name="Zhou R."/>
            <person name="Wang L."/>
            <person name="Wang K."/>
            <person name="Xia J."/>
            <person name="Liao S."/>
            <person name="Pan S."/>
            <person name="Lu X."/>
            <person name="Hou H."/>
            <person name="Wang Y."/>
            <person name="Zang X."/>
            <person name="Yin Y."/>
            <person name="Ma H."/>
            <person name="Zhang J."/>
            <person name="Wang Z."/>
            <person name="Zhang Y."/>
            <person name="Zhang D."/>
            <person name="Yonezawa T."/>
            <person name="Hasegawa M."/>
            <person name="Zhong Y."/>
            <person name="Liu W."/>
            <person name="Zhang Y."/>
            <person name="Huang Z."/>
            <person name="Zhang S."/>
            <person name="Long R."/>
            <person name="Yang H."/>
            <person name="Wang J."/>
            <person name="Lenstra J.A."/>
            <person name="Cooper D.N."/>
            <person name="Wu Y."/>
            <person name="Wang J."/>
            <person name="Shi P."/>
            <person name="Wang J."/>
            <person name="Liu J."/>
        </authorList>
    </citation>
    <scope>NUCLEOTIDE SEQUENCE [LARGE SCALE GENOMIC DNA]</scope>
    <source>
        <strain evidence="4">yakQH1</strain>
    </source>
</reference>
<dbReference type="Gene3D" id="2.110.10.10">
    <property type="entry name" value="Hemopexin-like domain"/>
    <property type="match status" value="1"/>
</dbReference>
<feature type="non-terminal residue" evidence="3">
    <location>
        <position position="87"/>
    </location>
</feature>
<dbReference type="EMBL" id="JH882051">
    <property type="protein sequence ID" value="ELR51217.1"/>
    <property type="molecule type" value="Genomic_DNA"/>
</dbReference>
<dbReference type="AlphaFoldDB" id="L8I7J6"/>
<gene>
    <name evidence="3" type="ORF">M91_11569</name>
</gene>
<feature type="region of interest" description="Disordered" evidence="2">
    <location>
        <begin position="1"/>
        <end position="22"/>
    </location>
</feature>
<evidence type="ECO:0000256" key="2">
    <source>
        <dbReference type="SAM" id="MobiDB-lite"/>
    </source>
</evidence>
<feature type="compositionally biased region" description="Basic and acidic residues" evidence="2">
    <location>
        <begin position="1"/>
        <end position="20"/>
    </location>
</feature>
<proteinExistence type="predicted"/>
<evidence type="ECO:0000256" key="1">
    <source>
        <dbReference type="PROSITE-ProRule" id="PRU01011"/>
    </source>
</evidence>
<dbReference type="InterPro" id="IPR018487">
    <property type="entry name" value="Hemopexin-like_repeat"/>
</dbReference>
<dbReference type="PROSITE" id="PS51642">
    <property type="entry name" value="HEMOPEXIN_2"/>
    <property type="match status" value="1"/>
</dbReference>